<reference evidence="1" key="1">
    <citation type="submission" date="2019-08" db="EMBL/GenBank/DDBJ databases">
        <title>The genome of the North American firefly Photinus pyralis.</title>
        <authorList>
            <consortium name="Photinus pyralis genome working group"/>
            <person name="Fallon T.R."/>
            <person name="Sander Lower S.E."/>
            <person name="Weng J.-K."/>
        </authorList>
    </citation>
    <scope>NUCLEOTIDE SEQUENCE</scope>
    <source>
        <strain evidence="1">TRF0915ILg1</strain>
        <tissue evidence="1">Whole body</tissue>
    </source>
</reference>
<dbReference type="PANTHER" id="PTHR47326">
    <property type="entry name" value="TRANSPOSABLE ELEMENT TC3 TRANSPOSASE-LIKE PROTEIN"/>
    <property type="match status" value="1"/>
</dbReference>
<gene>
    <name evidence="1" type="ORF">ILUMI_23724</name>
</gene>
<dbReference type="EMBL" id="VTPC01090616">
    <property type="protein sequence ID" value="KAF2882442.1"/>
    <property type="molecule type" value="Genomic_DNA"/>
</dbReference>
<dbReference type="PANTHER" id="PTHR47326:SF1">
    <property type="entry name" value="HTH PSQ-TYPE DOMAIN-CONTAINING PROTEIN"/>
    <property type="match status" value="1"/>
</dbReference>
<dbReference type="Gene3D" id="3.30.420.10">
    <property type="entry name" value="Ribonuclease H-like superfamily/Ribonuclease H"/>
    <property type="match status" value="1"/>
</dbReference>
<dbReference type="OrthoDB" id="6752614at2759"/>
<comment type="caution">
    <text evidence="1">The sequence shown here is derived from an EMBL/GenBank/DDBJ whole genome shotgun (WGS) entry which is preliminary data.</text>
</comment>
<name>A0A8K0CE16_IGNLU</name>
<dbReference type="InterPro" id="IPR036397">
    <property type="entry name" value="RNaseH_sf"/>
</dbReference>
<accession>A0A8K0CE16</accession>
<protein>
    <recommendedName>
        <fullName evidence="3">Transposase</fullName>
    </recommendedName>
</protein>
<organism evidence="1 2">
    <name type="scientific">Ignelater luminosus</name>
    <name type="common">Cucubano</name>
    <name type="synonym">Pyrophorus luminosus</name>
    <dbReference type="NCBI Taxonomy" id="2038154"/>
    <lineage>
        <taxon>Eukaryota</taxon>
        <taxon>Metazoa</taxon>
        <taxon>Ecdysozoa</taxon>
        <taxon>Arthropoda</taxon>
        <taxon>Hexapoda</taxon>
        <taxon>Insecta</taxon>
        <taxon>Pterygota</taxon>
        <taxon>Neoptera</taxon>
        <taxon>Endopterygota</taxon>
        <taxon>Coleoptera</taxon>
        <taxon>Polyphaga</taxon>
        <taxon>Elateriformia</taxon>
        <taxon>Elateroidea</taxon>
        <taxon>Elateridae</taxon>
        <taxon>Agrypninae</taxon>
        <taxon>Pyrophorini</taxon>
        <taxon>Ignelater</taxon>
    </lineage>
</organism>
<evidence type="ECO:0000313" key="1">
    <source>
        <dbReference type="EMBL" id="KAF2882442.1"/>
    </source>
</evidence>
<sequence length="162" mass="18775">MQCHQEVYEANEEKRAFFCEAMMERANEDRDFLSSICFTDECTFTLNNEPNCQDCRFWCQENPNLNVQSRTQYPQKINVWAGMFKNHIIGPFIIEGNLNSVLYLDLLQNAIGPALEEVAGENQKVWFQHDGCPVHFSADVKAYLNNVGPFKKQNLQKALPKY</sequence>
<proteinExistence type="predicted"/>
<evidence type="ECO:0000313" key="2">
    <source>
        <dbReference type="Proteomes" id="UP000801492"/>
    </source>
</evidence>
<evidence type="ECO:0008006" key="3">
    <source>
        <dbReference type="Google" id="ProtNLM"/>
    </source>
</evidence>
<keyword evidence="2" id="KW-1185">Reference proteome</keyword>
<dbReference type="Proteomes" id="UP000801492">
    <property type="component" value="Unassembled WGS sequence"/>
</dbReference>
<dbReference type="AlphaFoldDB" id="A0A8K0CE16"/>
<dbReference type="GO" id="GO:0003676">
    <property type="term" value="F:nucleic acid binding"/>
    <property type="evidence" value="ECO:0007669"/>
    <property type="project" value="InterPro"/>
</dbReference>